<proteinExistence type="predicted"/>
<dbReference type="EMBL" id="JANSLM010000025">
    <property type="protein sequence ID" value="MDT8843486.1"/>
    <property type="molecule type" value="Genomic_DNA"/>
</dbReference>
<name>A0AAP5QH99_9BURK</name>
<sequence>MDAASYHAELRLHGAEGQMARCPFCRREMMIVENEGEWGFQFFHRQHFSSSPCPLTTSAVQPPVLFARGLPDIDVESVNREAFIANWRSHFAVMVGQVNSLSVDRFVNLISVADVLHLWSYRDLDPNDIPFVLLVLAEVMTDTTVGHEKMWVRFVFEGRIKTVSDLRAEPEMSAKLYRIQYRPHKNTRMPNARDIVVCAEVERPLAPLDSCAVSISDSDEALFEKLMETVDLDLRSRHATPF</sequence>
<dbReference type="Proteomes" id="UP000032614">
    <property type="component" value="Chromosome 3"/>
</dbReference>
<evidence type="ECO:0000313" key="4">
    <source>
        <dbReference type="Proteomes" id="UP001246473"/>
    </source>
</evidence>
<dbReference type="AlphaFoldDB" id="A0AAP5QH99"/>
<dbReference type="EMBL" id="CP010025">
    <property type="protein sequence ID" value="AJZ57076.1"/>
    <property type="molecule type" value="Genomic_DNA"/>
</dbReference>
<dbReference type="KEGG" id="bfn:OI25_7735"/>
<accession>A0AAP5QH99</accession>
<reference evidence="2" key="2">
    <citation type="submission" date="2022-08" db="EMBL/GenBank/DDBJ databases">
        <authorList>
            <person name="Kim S.-J."/>
        </authorList>
    </citation>
    <scope>NUCLEOTIDE SEQUENCE</scope>
    <source>
        <strain evidence="2">KJ</strain>
    </source>
</reference>
<evidence type="ECO:0000313" key="1">
    <source>
        <dbReference type="EMBL" id="AJZ57076.1"/>
    </source>
</evidence>
<protein>
    <submittedName>
        <fullName evidence="2">Uncharacterized protein</fullName>
    </submittedName>
</protein>
<dbReference type="Proteomes" id="UP001246473">
    <property type="component" value="Unassembled WGS sequence"/>
</dbReference>
<reference evidence="1 3" key="1">
    <citation type="journal article" date="2015" name="Genome Announc.">
        <title>Complete genome sequences for 59 burkholderia isolates, both pathogenic and near neighbor.</title>
        <authorList>
            <person name="Johnson S.L."/>
            <person name="Bishop-Lilly K.A."/>
            <person name="Ladner J.T."/>
            <person name="Daligault H.E."/>
            <person name="Davenport K.W."/>
            <person name="Jaissle J."/>
            <person name="Frey K.G."/>
            <person name="Koroleva G.I."/>
            <person name="Bruce D.C."/>
            <person name="Coyne S.R."/>
            <person name="Broomall S.M."/>
            <person name="Li P.E."/>
            <person name="Teshima H."/>
            <person name="Gibbons H.S."/>
            <person name="Palacios G.F."/>
            <person name="Rosenzweig C.N."/>
            <person name="Redden C.L."/>
            <person name="Xu Y."/>
            <person name="Minogue T.D."/>
            <person name="Chain P.S."/>
        </authorList>
    </citation>
    <scope>NUCLEOTIDE SEQUENCE [LARGE SCALE GENOMIC DNA]</scope>
    <source>
        <strain evidence="1 3">ATCC BAA-463</strain>
    </source>
</reference>
<dbReference type="RefSeq" id="WP_146153387.1">
    <property type="nucleotide sequence ID" value="NZ_JANSLM010000025.1"/>
</dbReference>
<gene>
    <name evidence="1" type="ORF">OI25_7735</name>
    <name evidence="2" type="ORF">ParKJ_39385</name>
</gene>
<organism evidence="2 4">
    <name type="scientific">Paraburkholderia fungorum</name>
    <dbReference type="NCBI Taxonomy" id="134537"/>
    <lineage>
        <taxon>Bacteria</taxon>
        <taxon>Pseudomonadati</taxon>
        <taxon>Pseudomonadota</taxon>
        <taxon>Betaproteobacteria</taxon>
        <taxon>Burkholderiales</taxon>
        <taxon>Burkholderiaceae</taxon>
        <taxon>Paraburkholderia</taxon>
    </lineage>
</organism>
<evidence type="ECO:0000313" key="2">
    <source>
        <dbReference type="EMBL" id="MDT8843486.1"/>
    </source>
</evidence>
<evidence type="ECO:0000313" key="3">
    <source>
        <dbReference type="Proteomes" id="UP000032614"/>
    </source>
</evidence>